<keyword evidence="3" id="KW-0175">Coiled coil</keyword>
<feature type="compositionally biased region" description="Basic residues" evidence="7">
    <location>
        <begin position="801"/>
        <end position="812"/>
    </location>
</feature>
<feature type="region of interest" description="Disordered" evidence="7">
    <location>
        <begin position="229"/>
        <end position="267"/>
    </location>
</feature>
<name>D8LTZ5_ECTSI</name>
<evidence type="ECO:0000313" key="10">
    <source>
        <dbReference type="Proteomes" id="UP000002630"/>
    </source>
</evidence>
<evidence type="ECO:0000256" key="5">
    <source>
        <dbReference type="ARBA" id="ARBA00023163"/>
    </source>
</evidence>
<feature type="region of interest" description="Disordered" evidence="7">
    <location>
        <begin position="649"/>
        <end position="678"/>
    </location>
</feature>
<protein>
    <submittedName>
        <fullName evidence="9">NIN-like transcription factor</fullName>
    </submittedName>
</protein>
<dbReference type="PROSITE" id="PS51519">
    <property type="entry name" value="RWP_RK"/>
    <property type="match status" value="1"/>
</dbReference>
<feature type="compositionally biased region" description="Gly residues" evidence="7">
    <location>
        <begin position="235"/>
        <end position="249"/>
    </location>
</feature>
<sequence>MMGASLEAATTTATTARATGVVEEEKESSGITIEVLQQHFHQPLMAVADELGVSLTMIKRLCRKLGMPRWPFRQIDSINKAMEDLHDQLEGARTEADRARYCKALEDAEKKKQLITRGAAAGVDPNVRNALYLADTANVSEDDIFGNPELMSKLSDALKTITKRKRVKGKPLVDLIATVQRDGSLPACVQGSTPVSASVEASRARARANGEGFSHDALLDSPASSCATLVAGSSPGPGEGPFSPGGGSLSGRYSPAAAGGGSGVNGTAAAATRATGVVLQQPPSFAFRPSGAAGTPSGGGAGYPHGMGQRQPSPAGGHRPRPKERLSITSSVASTDIESLDTSHLLEFDDDDDDEAVPYGGPGYAAPAGDLGCVPSAAGGVGSGPGAAGAAGGAGNRVSPEDLQELEEALLMDNFSGLMDGILEGEEIPSGVPKMEGLENMNFSGLFNSGAQPLTRTGGHAANSGPGIGAGVPRGTPRSAGAAGSPRVQMFGGRSVPSPNHAAGSASPVGTRKGYSPPPQTPGTPGTQATAPGGGSGSGSGRRRGDEAFPAEQYALPSPKDPLGSNGLMGGPSPKSRRVGARGFPERFPGSPQAGLSPHVGFLPQSPLSGGGAAAGANGSAGFNVTCSPLGGSDRTYFPAPAASAKAAALADPSSGRGHRRSSSSGLSSGWGSGHRHGGVGESGFDPCATAPSGPSAAAVAAAAACSSGAMSAGFQASATAASSSGQNWSVRLGDGTKQNGVATAPKPAPRQHGWVLSSGEVQQQQQQQQGTKSRSSSPSISANGPPQQRLPQQQSAASRPKTHGVVRRRHSAPIPPVQIFPVASGAGEFAGEDIMDMSSAACSSAIKMEFQAGAGSRQPLEGIGGGSGGGGDVLESFSTNYFGAATGAGAAAAAAAAGKWRGGAPAPAATKMGEAEGVWWQHRQAGEGGMLLETSATAARAPSTEMPGNCEFETTFDDSAGCDDLMDAHVMTATLPVDL</sequence>
<organism evidence="9 10">
    <name type="scientific">Ectocarpus siliculosus</name>
    <name type="common">Brown alga</name>
    <name type="synonym">Conferva siliculosa</name>
    <dbReference type="NCBI Taxonomy" id="2880"/>
    <lineage>
        <taxon>Eukaryota</taxon>
        <taxon>Sar</taxon>
        <taxon>Stramenopiles</taxon>
        <taxon>Ochrophyta</taxon>
        <taxon>PX clade</taxon>
        <taxon>Phaeophyceae</taxon>
        <taxon>Ectocarpales</taxon>
        <taxon>Ectocarpaceae</taxon>
        <taxon>Ectocarpus</taxon>
    </lineage>
</organism>
<feature type="domain" description="RWP-RK" evidence="8">
    <location>
        <begin position="12"/>
        <end position="98"/>
    </location>
</feature>
<dbReference type="eggNOG" id="ENOG502SC46">
    <property type="taxonomic scope" value="Eukaryota"/>
</dbReference>
<feature type="region of interest" description="Disordered" evidence="7">
    <location>
        <begin position="283"/>
        <end position="335"/>
    </location>
</feature>
<dbReference type="EMBL" id="FN649138">
    <property type="protein sequence ID" value="CBN75385.1"/>
    <property type="molecule type" value="Genomic_DNA"/>
</dbReference>
<dbReference type="AlphaFoldDB" id="D8LTZ5"/>
<evidence type="ECO:0000256" key="4">
    <source>
        <dbReference type="ARBA" id="ARBA00023125"/>
    </source>
</evidence>
<comment type="function">
    <text evidence="1">Putative transcription factor.</text>
</comment>
<dbReference type="PANTHER" id="PTHR46373">
    <property type="entry name" value="PROTEIN RKD4"/>
    <property type="match status" value="1"/>
</dbReference>
<feature type="compositionally biased region" description="Gly residues" evidence="7">
    <location>
        <begin position="296"/>
        <end position="305"/>
    </location>
</feature>
<dbReference type="OrthoDB" id="6270329at2759"/>
<dbReference type="InterPro" id="IPR003035">
    <property type="entry name" value="RWP-RK_dom"/>
</dbReference>
<dbReference type="PANTHER" id="PTHR46373:SF2">
    <property type="entry name" value="RWP-RK DOMAIN-CONTAINING PROTEIN"/>
    <property type="match status" value="1"/>
</dbReference>
<proteinExistence type="predicted"/>
<evidence type="ECO:0000259" key="8">
    <source>
        <dbReference type="PROSITE" id="PS51519"/>
    </source>
</evidence>
<evidence type="ECO:0000256" key="3">
    <source>
        <dbReference type="ARBA" id="ARBA00023054"/>
    </source>
</evidence>
<gene>
    <name evidence="9" type="primary">NIN-like</name>
    <name evidence="9" type="ORF">Esi_0090_0073</name>
</gene>
<dbReference type="InParanoid" id="D8LTZ5"/>
<dbReference type="EMBL" id="FN649751">
    <property type="protein sequence ID" value="CBN75385.1"/>
    <property type="molecule type" value="Genomic_DNA"/>
</dbReference>
<keyword evidence="2" id="KW-0805">Transcription regulation</keyword>
<feature type="compositionally biased region" description="Low complexity" evidence="7">
    <location>
        <begin position="8"/>
        <end position="19"/>
    </location>
</feature>
<feature type="region of interest" description="Disordered" evidence="7">
    <location>
        <begin position="1"/>
        <end position="21"/>
    </location>
</feature>
<keyword evidence="6" id="KW-0539">Nucleus</keyword>
<evidence type="ECO:0000256" key="7">
    <source>
        <dbReference type="SAM" id="MobiDB-lite"/>
    </source>
</evidence>
<keyword evidence="10" id="KW-1185">Reference proteome</keyword>
<keyword evidence="5" id="KW-0804">Transcription</keyword>
<dbReference type="Proteomes" id="UP000002630">
    <property type="component" value="Linkage Group LG26"/>
</dbReference>
<dbReference type="GO" id="GO:0003677">
    <property type="term" value="F:DNA binding"/>
    <property type="evidence" value="ECO:0007669"/>
    <property type="project" value="UniProtKB-KW"/>
</dbReference>
<evidence type="ECO:0000256" key="1">
    <source>
        <dbReference type="ARBA" id="ARBA00004049"/>
    </source>
</evidence>
<feature type="compositionally biased region" description="Polar residues" evidence="7">
    <location>
        <begin position="771"/>
        <end position="798"/>
    </location>
</feature>
<dbReference type="GO" id="GO:0003700">
    <property type="term" value="F:DNA-binding transcription factor activity"/>
    <property type="evidence" value="ECO:0007669"/>
    <property type="project" value="InterPro"/>
</dbReference>
<dbReference type="Pfam" id="PF02042">
    <property type="entry name" value="RWP-RK"/>
    <property type="match status" value="1"/>
</dbReference>
<keyword evidence="4" id="KW-0238">DNA-binding</keyword>
<feature type="region of interest" description="Disordered" evidence="7">
    <location>
        <begin position="730"/>
        <end position="820"/>
    </location>
</feature>
<feature type="region of interest" description="Disordered" evidence="7">
    <location>
        <begin position="451"/>
        <end position="599"/>
    </location>
</feature>
<reference evidence="9 10" key="1">
    <citation type="journal article" date="2010" name="Nature">
        <title>The Ectocarpus genome and the independent evolution of multicellularity in brown algae.</title>
        <authorList>
            <person name="Cock J.M."/>
            <person name="Sterck L."/>
            <person name="Rouze P."/>
            <person name="Scornet D."/>
            <person name="Allen A.E."/>
            <person name="Amoutzias G."/>
            <person name="Anthouard V."/>
            <person name="Artiguenave F."/>
            <person name="Aury J.M."/>
            <person name="Badger J.H."/>
            <person name="Beszteri B."/>
            <person name="Billiau K."/>
            <person name="Bonnet E."/>
            <person name="Bothwell J.H."/>
            <person name="Bowler C."/>
            <person name="Boyen C."/>
            <person name="Brownlee C."/>
            <person name="Carrano C.J."/>
            <person name="Charrier B."/>
            <person name="Cho G.Y."/>
            <person name="Coelho S.M."/>
            <person name="Collen J."/>
            <person name="Corre E."/>
            <person name="Da Silva C."/>
            <person name="Delage L."/>
            <person name="Delaroque N."/>
            <person name="Dittami S.M."/>
            <person name="Doulbeau S."/>
            <person name="Elias M."/>
            <person name="Farnham G."/>
            <person name="Gachon C.M."/>
            <person name="Gschloessl B."/>
            <person name="Heesch S."/>
            <person name="Jabbari K."/>
            <person name="Jubin C."/>
            <person name="Kawai H."/>
            <person name="Kimura K."/>
            <person name="Kloareg B."/>
            <person name="Kupper F.C."/>
            <person name="Lang D."/>
            <person name="Le Bail A."/>
            <person name="Leblanc C."/>
            <person name="Lerouge P."/>
            <person name="Lohr M."/>
            <person name="Lopez P.J."/>
            <person name="Martens C."/>
            <person name="Maumus F."/>
            <person name="Michel G."/>
            <person name="Miranda-Saavedra D."/>
            <person name="Morales J."/>
            <person name="Moreau H."/>
            <person name="Motomura T."/>
            <person name="Nagasato C."/>
            <person name="Napoli C.A."/>
            <person name="Nelson D.R."/>
            <person name="Nyvall-Collen P."/>
            <person name="Peters A.F."/>
            <person name="Pommier C."/>
            <person name="Potin P."/>
            <person name="Poulain J."/>
            <person name="Quesneville H."/>
            <person name="Read B."/>
            <person name="Rensing S.A."/>
            <person name="Ritter A."/>
            <person name="Rousvoal S."/>
            <person name="Samanta M."/>
            <person name="Samson G."/>
            <person name="Schroeder D.C."/>
            <person name="Segurens B."/>
            <person name="Strittmatter M."/>
            <person name="Tonon T."/>
            <person name="Tregear J.W."/>
            <person name="Valentin K."/>
            <person name="von Dassow P."/>
            <person name="Yamagishi T."/>
            <person name="Van de Peer Y."/>
            <person name="Wincker P."/>
        </authorList>
    </citation>
    <scope>NUCLEOTIDE SEQUENCE [LARGE SCALE GENOMIC DNA]</scope>
    <source>
        <strain evidence="10">Ec32 / CCAP1310/4</strain>
    </source>
</reference>
<evidence type="ECO:0000256" key="6">
    <source>
        <dbReference type="ARBA" id="ARBA00023242"/>
    </source>
</evidence>
<dbReference type="InterPro" id="IPR044607">
    <property type="entry name" value="RKD-like"/>
</dbReference>
<evidence type="ECO:0000256" key="2">
    <source>
        <dbReference type="ARBA" id="ARBA00023015"/>
    </source>
</evidence>
<evidence type="ECO:0000313" key="9">
    <source>
        <dbReference type="EMBL" id="CBN75385.1"/>
    </source>
</evidence>
<accession>D8LTZ5</accession>